<evidence type="ECO:0000259" key="4">
    <source>
        <dbReference type="SMART" id="SM00382"/>
    </source>
</evidence>
<dbReference type="InterPro" id="IPR003593">
    <property type="entry name" value="AAA+_ATPase"/>
</dbReference>
<dbReference type="Pfam" id="PF00004">
    <property type="entry name" value="AAA"/>
    <property type="match status" value="1"/>
</dbReference>
<dbReference type="GeneID" id="29775816"/>
<dbReference type="KEGG" id="pgab:PGSY75_0806000"/>
<dbReference type="GO" id="GO:0031593">
    <property type="term" value="F:polyubiquitin modification-dependent protein binding"/>
    <property type="evidence" value="ECO:0007669"/>
    <property type="project" value="TreeGrafter"/>
</dbReference>
<dbReference type="Proteomes" id="UP000076004">
    <property type="component" value="Chromosome 8"/>
</dbReference>
<reference evidence="5 6" key="1">
    <citation type="journal article" date="2016" name="Nat. Commun.">
        <title>Genomes of cryptic chimpanzee Plasmodium species reveal key evolutionary events leading to human malaria.</title>
        <authorList>
            <person name="Sundararaman S.A."/>
            <person name="Plenderleith L.J."/>
            <person name="Liu W."/>
            <person name="Loy D.E."/>
            <person name="Learn G.H."/>
            <person name="Li Y."/>
            <person name="Shaw K.S."/>
            <person name="Ayouba A."/>
            <person name="Peeters M."/>
            <person name="Speede S."/>
            <person name="Shaw G.M."/>
            <person name="Bushman F.D."/>
            <person name="Brisson D."/>
            <person name="Rayner J.C."/>
            <person name="Sharp P.M."/>
            <person name="Hahn B.H."/>
        </authorList>
    </citation>
    <scope>NUCLEOTIDE SEQUENCE [LARGE SCALE GENOMIC DNA]</scope>
    <source>
        <strain evidence="5 6">SY75</strain>
    </source>
</reference>
<gene>
    <name evidence="5" type="ORF">PGSY75_0806000</name>
</gene>
<accession>A0A151LNB7</accession>
<dbReference type="PANTHER" id="PTHR23077:SF171">
    <property type="entry name" value="NUCLEAR VALOSIN-CONTAINING PROTEIN-LIKE"/>
    <property type="match status" value="1"/>
</dbReference>
<dbReference type="EMBL" id="LVLB01000009">
    <property type="protein sequence ID" value="KYO00662.1"/>
    <property type="molecule type" value="Genomic_DNA"/>
</dbReference>
<dbReference type="SMART" id="SM00382">
    <property type="entry name" value="AAA"/>
    <property type="match status" value="1"/>
</dbReference>
<dbReference type="GO" id="GO:0034098">
    <property type="term" value="C:VCP-NPL4-UFD1 AAA ATPase complex"/>
    <property type="evidence" value="ECO:0007669"/>
    <property type="project" value="TreeGrafter"/>
</dbReference>
<protein>
    <submittedName>
        <fullName evidence="5">Putative AAA family ATPase</fullName>
    </submittedName>
</protein>
<dbReference type="GO" id="GO:0005634">
    <property type="term" value="C:nucleus"/>
    <property type="evidence" value="ECO:0007669"/>
    <property type="project" value="TreeGrafter"/>
</dbReference>
<dbReference type="PANTHER" id="PTHR23077">
    <property type="entry name" value="AAA-FAMILY ATPASE"/>
    <property type="match status" value="1"/>
</dbReference>
<keyword evidence="2" id="KW-0067">ATP-binding</keyword>
<dbReference type="GO" id="GO:0030970">
    <property type="term" value="P:retrograde protein transport, ER to cytosol"/>
    <property type="evidence" value="ECO:0007669"/>
    <property type="project" value="TreeGrafter"/>
</dbReference>
<sequence length="1142" mass="138071">MSKKPNDKVIENFCVYDHSNKSFSYLKVKKREIKKEKYENEYEKLVNRKCMYNYEWIKNLSYKECIDYIIQNSFKNLKKKIYVKKYGKIYVDKYKKNISSLCSTKQNEECCFINNKKFLKEAKNIKNAVHCINKNKGKYKPQLFVDKICKIKNRYEDIIYKHEDMIREEKFNDHDGYEKKKVITYDDNNNMNNMMNMIKMKDIFEEAYSHPFDILFRKKYYEKICRLWLKNFVKKNGKVHKKLAKKLIKCLIIKNFIIFDVELWNIFLKKNIMNHFNTNLYFLTGKIGNMKTVFLNDLFLTFPFFYKNDHMFMIDISDYENYTIVCDYRYLMDPMYLNTNKNYNIKKKKNLSSFKMCNTLDDIKNKEKYSKLINLQIYNDLFENNKHLYEERNYNNVDIANMKHDNIMSIDDSLQSDSSYELINFKTNQFKKQIISDDQKYNDNYKKKLYVQKVLYPYYYELILKEKLITDINIITSYDPLNFNLEYILIHFTRQAMIKQYVWKRKMYKWLTGIFNKSQGEQNMKKVKIKEKEKIKEKQKIKEKEKEKEKIKENEKIKEKEKIKKKVFIKNKVYVNHKSKNDDDENFYMNKQMNMNLGLDLFNGGISFLLIKNIEYINNFPTHKKNCIIFLLLKYIFMWKNMNLNAHMFIISSSSSISANSNNDSNNNNISNIKIYNNSSDNISSLFNRYMNNYFVFVFPNFLHTTNRYELLIHLFKKYKLYYCENEIKELAKITNNFNIDNIIKLFEDEYRERIIDHLKKKKTDTSQEIITKNSCYIKDIFEKARKGKNQFFSKTLNLQQDSHIYIHMHEIEMYKKKKYEMFSKNGIFENYGFNEVIGEEKLISNLKNQIVSKFNMQESKNIGLKKIHMCDIEGDNIKANGIDNIHDNNKIYAASSMGDNICNFNQLDTVGILLHGKSGSGKSFIAKKIVEECNCNSVIINCSNIFNKIMGESEKFLNEIFEYCIKKLQPCIILFDNIETICYKEDYTFIENFNTRLKLCFYENIDKIHYEKKWKRNPCLLLIIATTNDINNIDDNLLRNYRFKYIYQTTHFQYWKEQDIYKLFYKCLKSNNIESTDFLYSHKFKQFVDEHIIKVQYKLSPLYIYNLCTYALTYRLRNALKGNENELDVEDFYESIKRMMY</sequence>
<feature type="domain" description="AAA+ ATPase" evidence="4">
    <location>
        <begin position="909"/>
        <end position="1053"/>
    </location>
</feature>
<keyword evidence="1" id="KW-0547">Nucleotide-binding</keyword>
<name>A0A151LNB7_9APIC</name>
<dbReference type="GO" id="GO:0005524">
    <property type="term" value="F:ATP binding"/>
    <property type="evidence" value="ECO:0007669"/>
    <property type="project" value="UniProtKB-KW"/>
</dbReference>
<evidence type="ECO:0000256" key="1">
    <source>
        <dbReference type="ARBA" id="ARBA00022741"/>
    </source>
</evidence>
<evidence type="ECO:0000313" key="6">
    <source>
        <dbReference type="Proteomes" id="UP000076004"/>
    </source>
</evidence>
<proteinExistence type="predicted"/>
<dbReference type="AlphaFoldDB" id="A0A151LNB7"/>
<dbReference type="InterPro" id="IPR027417">
    <property type="entry name" value="P-loop_NTPase"/>
</dbReference>
<organism evidence="5 6">
    <name type="scientific">Plasmodium gaboni</name>
    <dbReference type="NCBI Taxonomy" id="647221"/>
    <lineage>
        <taxon>Eukaryota</taxon>
        <taxon>Sar</taxon>
        <taxon>Alveolata</taxon>
        <taxon>Apicomplexa</taxon>
        <taxon>Aconoidasida</taxon>
        <taxon>Haemosporida</taxon>
        <taxon>Plasmodiidae</taxon>
        <taxon>Plasmodium</taxon>
        <taxon>Plasmodium (Laverania)</taxon>
    </lineage>
</organism>
<dbReference type="InterPro" id="IPR003959">
    <property type="entry name" value="ATPase_AAA_core"/>
</dbReference>
<dbReference type="SUPFAM" id="SSF52540">
    <property type="entry name" value="P-loop containing nucleoside triphosphate hydrolases"/>
    <property type="match status" value="1"/>
</dbReference>
<dbReference type="RefSeq" id="XP_018642163.1">
    <property type="nucleotide sequence ID" value="XM_018785196.1"/>
</dbReference>
<dbReference type="GO" id="GO:0051228">
    <property type="term" value="P:mitotic spindle disassembly"/>
    <property type="evidence" value="ECO:0007669"/>
    <property type="project" value="TreeGrafter"/>
</dbReference>
<dbReference type="GO" id="GO:0097352">
    <property type="term" value="P:autophagosome maturation"/>
    <property type="evidence" value="ECO:0007669"/>
    <property type="project" value="TreeGrafter"/>
</dbReference>
<dbReference type="GO" id="GO:0016887">
    <property type="term" value="F:ATP hydrolysis activity"/>
    <property type="evidence" value="ECO:0007669"/>
    <property type="project" value="InterPro"/>
</dbReference>
<evidence type="ECO:0000256" key="2">
    <source>
        <dbReference type="ARBA" id="ARBA00022840"/>
    </source>
</evidence>
<dbReference type="InterPro" id="IPR050168">
    <property type="entry name" value="AAA_ATPase_domain"/>
</dbReference>
<dbReference type="VEuPathDB" id="PlasmoDB:PGSY75_0806000"/>
<keyword evidence="3" id="KW-0175">Coiled coil</keyword>
<dbReference type="Gene3D" id="3.40.50.300">
    <property type="entry name" value="P-loop containing nucleotide triphosphate hydrolases"/>
    <property type="match status" value="1"/>
</dbReference>
<dbReference type="CDD" id="cd19481">
    <property type="entry name" value="RecA-like_protease"/>
    <property type="match status" value="1"/>
</dbReference>
<dbReference type="GO" id="GO:0005829">
    <property type="term" value="C:cytosol"/>
    <property type="evidence" value="ECO:0007669"/>
    <property type="project" value="TreeGrafter"/>
</dbReference>
<comment type="caution">
    <text evidence="5">The sequence shown here is derived from an EMBL/GenBank/DDBJ whole genome shotgun (WGS) entry which is preliminary data.</text>
</comment>
<evidence type="ECO:0000313" key="5">
    <source>
        <dbReference type="EMBL" id="KYO00662.1"/>
    </source>
</evidence>
<dbReference type="VEuPathDB" id="PlasmoDB:PGABG01_0806200"/>
<evidence type="ECO:0000256" key="3">
    <source>
        <dbReference type="SAM" id="Coils"/>
    </source>
</evidence>
<feature type="coiled-coil region" evidence="3">
    <location>
        <begin position="527"/>
        <end position="564"/>
    </location>
</feature>